<organism evidence="2 3">
    <name type="scientific">Desulfonatronum thiosulfatophilum</name>
    <dbReference type="NCBI Taxonomy" id="617002"/>
    <lineage>
        <taxon>Bacteria</taxon>
        <taxon>Pseudomonadati</taxon>
        <taxon>Thermodesulfobacteriota</taxon>
        <taxon>Desulfovibrionia</taxon>
        <taxon>Desulfovibrionales</taxon>
        <taxon>Desulfonatronaceae</taxon>
        <taxon>Desulfonatronum</taxon>
    </lineage>
</organism>
<keyword evidence="1" id="KW-1133">Transmembrane helix</keyword>
<keyword evidence="1" id="KW-0812">Transmembrane</keyword>
<keyword evidence="3" id="KW-1185">Reference proteome</keyword>
<dbReference type="InterPro" id="IPR012902">
    <property type="entry name" value="N_methyl_site"/>
</dbReference>
<dbReference type="Proteomes" id="UP000198771">
    <property type="component" value="Unassembled WGS sequence"/>
</dbReference>
<name>A0A1G6EDU7_9BACT</name>
<proteinExistence type="predicted"/>
<gene>
    <name evidence="2" type="ORF">SAMN05660653_02790</name>
</gene>
<feature type="transmembrane region" description="Helical" evidence="1">
    <location>
        <begin position="21"/>
        <end position="48"/>
    </location>
</feature>
<evidence type="ECO:0000313" key="3">
    <source>
        <dbReference type="Proteomes" id="UP000198771"/>
    </source>
</evidence>
<dbReference type="STRING" id="617002.SAMN05660653_02790"/>
<reference evidence="2 3" key="1">
    <citation type="submission" date="2016-10" db="EMBL/GenBank/DDBJ databases">
        <authorList>
            <person name="de Groot N.N."/>
        </authorList>
    </citation>
    <scope>NUCLEOTIDE SEQUENCE [LARGE SCALE GENOMIC DNA]</scope>
    <source>
        <strain evidence="2 3">ASO4-2</strain>
    </source>
</reference>
<dbReference type="AlphaFoldDB" id="A0A1G6EDU7"/>
<accession>A0A1G6EDU7</accession>
<dbReference type="EMBL" id="FMXO01000017">
    <property type="protein sequence ID" value="SDB55639.1"/>
    <property type="molecule type" value="Genomic_DNA"/>
</dbReference>
<protein>
    <submittedName>
        <fullName evidence="2">Prepilin-type N-terminal cleavage/methylation domain-containing protein</fullName>
    </submittedName>
</protein>
<evidence type="ECO:0000256" key="1">
    <source>
        <dbReference type="SAM" id="Phobius"/>
    </source>
</evidence>
<sequence>MLQRRFGVHRFPAVKACRGRDVVGFTLLEVLVALAAAGLLVAMIASVLGRGTVVSSALEQASEGQRSRGVLHRLLSMDLRNVLPDTEITFTDQGFTLETGHNHLLPGPMPVTVTWFFTDQGLQRDEEQLELGYVRSTVIMPELESWALALYDLSESRWIDLRSWLHAGDRPFPAGMRLDLQAPGHHSWRFVFRLPLQHDAAL</sequence>
<keyword evidence="1" id="KW-0472">Membrane</keyword>
<evidence type="ECO:0000313" key="2">
    <source>
        <dbReference type="EMBL" id="SDB55639.1"/>
    </source>
</evidence>
<dbReference type="NCBIfam" id="TIGR02532">
    <property type="entry name" value="IV_pilin_GFxxxE"/>
    <property type="match status" value="1"/>
</dbReference>